<evidence type="ECO:0000256" key="3">
    <source>
        <dbReference type="ARBA" id="ARBA00022448"/>
    </source>
</evidence>
<dbReference type="CDD" id="cd03257">
    <property type="entry name" value="ABC_NikE_OppD_transporters"/>
    <property type="match status" value="1"/>
</dbReference>
<dbReference type="Gene3D" id="3.40.50.300">
    <property type="entry name" value="P-loop containing nucleotide triphosphate hydrolases"/>
    <property type="match status" value="1"/>
</dbReference>
<comment type="subcellular location">
    <subcellularLocation>
        <location evidence="1">Cell inner membrane</location>
        <topology evidence="1">Peripheral membrane protein</topology>
    </subcellularLocation>
</comment>
<keyword evidence="3" id="KW-0813">Transport</keyword>
<dbReference type="InterPro" id="IPR003439">
    <property type="entry name" value="ABC_transporter-like_ATP-bd"/>
</dbReference>
<evidence type="ECO:0000313" key="10">
    <source>
        <dbReference type="Proteomes" id="UP000325684"/>
    </source>
</evidence>
<dbReference type="InterPro" id="IPR003593">
    <property type="entry name" value="AAA+_ATPase"/>
</dbReference>
<organism evidence="9 10">
    <name type="scientific">Microvirga brassicacearum</name>
    <dbReference type="NCBI Taxonomy" id="2580413"/>
    <lineage>
        <taxon>Bacteria</taxon>
        <taxon>Pseudomonadati</taxon>
        <taxon>Pseudomonadota</taxon>
        <taxon>Alphaproteobacteria</taxon>
        <taxon>Hyphomicrobiales</taxon>
        <taxon>Methylobacteriaceae</taxon>
        <taxon>Microvirga</taxon>
    </lineage>
</organism>
<dbReference type="Proteomes" id="UP000325684">
    <property type="component" value="Unassembled WGS sequence"/>
</dbReference>
<name>A0A5N3P700_9HYPH</name>
<keyword evidence="6 9" id="KW-0067">ATP-binding</keyword>
<dbReference type="GO" id="GO:0055085">
    <property type="term" value="P:transmembrane transport"/>
    <property type="evidence" value="ECO:0007669"/>
    <property type="project" value="UniProtKB-ARBA"/>
</dbReference>
<comment type="similarity">
    <text evidence="2">Belongs to the ABC transporter superfamily.</text>
</comment>
<dbReference type="AlphaFoldDB" id="A0A5N3P700"/>
<comment type="caution">
    <text evidence="9">The sequence shown here is derived from an EMBL/GenBank/DDBJ whole genome shotgun (WGS) entry which is preliminary data.</text>
</comment>
<gene>
    <name evidence="9" type="ORF">FEZ63_18430</name>
</gene>
<evidence type="ECO:0000256" key="1">
    <source>
        <dbReference type="ARBA" id="ARBA00004417"/>
    </source>
</evidence>
<protein>
    <submittedName>
        <fullName evidence="9">ABC transporter ATP-binding protein</fullName>
    </submittedName>
</protein>
<dbReference type="GO" id="GO:0005886">
    <property type="term" value="C:plasma membrane"/>
    <property type="evidence" value="ECO:0007669"/>
    <property type="project" value="UniProtKB-SubCell"/>
</dbReference>
<feature type="domain" description="ABC transporter" evidence="8">
    <location>
        <begin position="7"/>
        <end position="258"/>
    </location>
</feature>
<dbReference type="GO" id="GO:0015833">
    <property type="term" value="P:peptide transport"/>
    <property type="evidence" value="ECO:0007669"/>
    <property type="project" value="InterPro"/>
</dbReference>
<dbReference type="PANTHER" id="PTHR43297:SF2">
    <property type="entry name" value="DIPEPTIDE TRANSPORT ATP-BINDING PROTEIN DPPD"/>
    <property type="match status" value="1"/>
</dbReference>
<evidence type="ECO:0000256" key="5">
    <source>
        <dbReference type="ARBA" id="ARBA00022741"/>
    </source>
</evidence>
<dbReference type="InterPro" id="IPR017871">
    <property type="entry name" value="ABC_transporter-like_CS"/>
</dbReference>
<dbReference type="SMART" id="SM00382">
    <property type="entry name" value="AAA"/>
    <property type="match status" value="1"/>
</dbReference>
<reference evidence="9 10" key="1">
    <citation type="journal article" date="2019" name="Microorganisms">
        <title>Genome Insights into the Novel Species Microvirga brassicacearum, a Rapeseed Endophyte with Biotechnological Potential.</title>
        <authorList>
            <person name="Jimenez-Gomez A."/>
            <person name="Saati-Santamaria Z."/>
            <person name="Igual J.M."/>
            <person name="Rivas R."/>
            <person name="Mateos P.F."/>
            <person name="Garcia-Fraile P."/>
        </authorList>
    </citation>
    <scope>NUCLEOTIDE SEQUENCE [LARGE SCALE GENOMIC DNA]</scope>
    <source>
        <strain evidence="9 10">CDVBN77</strain>
    </source>
</reference>
<dbReference type="InterPro" id="IPR050388">
    <property type="entry name" value="ABC_Ni/Peptide_Import"/>
</dbReference>
<evidence type="ECO:0000256" key="4">
    <source>
        <dbReference type="ARBA" id="ARBA00022475"/>
    </source>
</evidence>
<dbReference type="NCBIfam" id="TIGR01727">
    <property type="entry name" value="oligo_HPY"/>
    <property type="match status" value="1"/>
</dbReference>
<dbReference type="PROSITE" id="PS00211">
    <property type="entry name" value="ABC_TRANSPORTER_1"/>
    <property type="match status" value="1"/>
</dbReference>
<dbReference type="GO" id="GO:0016887">
    <property type="term" value="F:ATP hydrolysis activity"/>
    <property type="evidence" value="ECO:0007669"/>
    <property type="project" value="InterPro"/>
</dbReference>
<dbReference type="InterPro" id="IPR027417">
    <property type="entry name" value="P-loop_NTPase"/>
</dbReference>
<dbReference type="OrthoDB" id="9815712at2"/>
<evidence type="ECO:0000256" key="2">
    <source>
        <dbReference type="ARBA" id="ARBA00005417"/>
    </source>
</evidence>
<dbReference type="SUPFAM" id="SSF52540">
    <property type="entry name" value="P-loop containing nucleoside triphosphate hydrolases"/>
    <property type="match status" value="1"/>
</dbReference>
<keyword evidence="7" id="KW-0472">Membrane</keyword>
<dbReference type="FunFam" id="3.40.50.300:FF:000016">
    <property type="entry name" value="Oligopeptide ABC transporter ATP-binding component"/>
    <property type="match status" value="1"/>
</dbReference>
<sequence length="332" mass="35791">MSQTPLLSLRNLRTMFTGENGEVVAVDNVSFDVNAGEIVGVVGESGSGKSVTALSIMGLLPKTGARISGGEILFRGRDLLKLSSREMRGLRGREIGMIFQEPMSSLNPVFPIGDQIVETIIAHERIGHRAASARAADLLNRVGISSPARRMLDYPHQLSGGMRQRVMIAIALACSPKLLLADEPTTALDVTIQAQLLDLLRDIQDETGMAIVLITHNMGVIAECADRVVVMYAGRVAEEAPVDRIFDAPNHPYTVGLLGSTPDITRDERRLWTIPGSLPRIEAPPSGCRFAPRCQLAIADCERGQPQAVQIGAAHWAACLRTQDASSLGRKT</sequence>
<evidence type="ECO:0000256" key="6">
    <source>
        <dbReference type="ARBA" id="ARBA00022840"/>
    </source>
</evidence>
<dbReference type="PANTHER" id="PTHR43297">
    <property type="entry name" value="OLIGOPEPTIDE TRANSPORT ATP-BINDING PROTEIN APPD"/>
    <property type="match status" value="1"/>
</dbReference>
<evidence type="ECO:0000256" key="7">
    <source>
        <dbReference type="ARBA" id="ARBA00023136"/>
    </source>
</evidence>
<dbReference type="RefSeq" id="WP_150947200.1">
    <property type="nucleotide sequence ID" value="NZ_VCMV01000035.1"/>
</dbReference>
<keyword evidence="4" id="KW-1003">Cell membrane</keyword>
<dbReference type="GO" id="GO:0005524">
    <property type="term" value="F:ATP binding"/>
    <property type="evidence" value="ECO:0007669"/>
    <property type="project" value="UniProtKB-KW"/>
</dbReference>
<dbReference type="InterPro" id="IPR013563">
    <property type="entry name" value="Oligopep_ABC_C"/>
</dbReference>
<keyword evidence="10" id="KW-1185">Reference proteome</keyword>
<dbReference type="PROSITE" id="PS50893">
    <property type="entry name" value="ABC_TRANSPORTER_2"/>
    <property type="match status" value="1"/>
</dbReference>
<evidence type="ECO:0000313" key="9">
    <source>
        <dbReference type="EMBL" id="KAB0265451.1"/>
    </source>
</evidence>
<keyword evidence="5" id="KW-0547">Nucleotide-binding</keyword>
<dbReference type="EMBL" id="VCMV01000035">
    <property type="protein sequence ID" value="KAB0265451.1"/>
    <property type="molecule type" value="Genomic_DNA"/>
</dbReference>
<dbReference type="Pfam" id="PF08352">
    <property type="entry name" value="oligo_HPY"/>
    <property type="match status" value="1"/>
</dbReference>
<dbReference type="Pfam" id="PF00005">
    <property type="entry name" value="ABC_tran"/>
    <property type="match status" value="1"/>
</dbReference>
<accession>A0A5N3P700</accession>
<proteinExistence type="inferred from homology"/>
<evidence type="ECO:0000259" key="8">
    <source>
        <dbReference type="PROSITE" id="PS50893"/>
    </source>
</evidence>